<dbReference type="RefSeq" id="XP_002776746.1">
    <property type="nucleotide sequence ID" value="XM_002776700.1"/>
</dbReference>
<evidence type="ECO:0000256" key="8">
    <source>
        <dbReference type="PIRSR" id="PIRSR601577-2"/>
    </source>
</evidence>
<evidence type="ECO:0000313" key="11">
    <source>
        <dbReference type="Proteomes" id="UP000007800"/>
    </source>
</evidence>
<dbReference type="GO" id="GO:0005737">
    <property type="term" value="C:cytoplasm"/>
    <property type="evidence" value="ECO:0007669"/>
    <property type="project" value="TreeGrafter"/>
</dbReference>
<evidence type="ECO:0008006" key="12">
    <source>
        <dbReference type="Google" id="ProtNLM"/>
    </source>
</evidence>
<keyword evidence="4" id="KW-0378">Hydrolase</keyword>
<dbReference type="InParanoid" id="C5L3I3"/>
<feature type="binding site" evidence="8">
    <location>
        <position position="337"/>
    </location>
    <ligand>
        <name>Zn(2+)</name>
        <dbReference type="ChEBI" id="CHEBI:29105"/>
        <note>catalytic</note>
    </ligand>
</feature>
<dbReference type="InterPro" id="IPR001577">
    <property type="entry name" value="Peptidase_M8"/>
</dbReference>
<evidence type="ECO:0000256" key="1">
    <source>
        <dbReference type="ARBA" id="ARBA00005860"/>
    </source>
</evidence>
<gene>
    <name evidence="10" type="ORF">Pmar_PMAR017615</name>
</gene>
<dbReference type="Gene3D" id="3.90.132.10">
    <property type="entry name" value="Leishmanolysin , domain 2"/>
    <property type="match status" value="1"/>
</dbReference>
<keyword evidence="3 8" id="KW-0479">Metal-binding</keyword>
<evidence type="ECO:0000256" key="5">
    <source>
        <dbReference type="ARBA" id="ARBA00022833"/>
    </source>
</evidence>
<accession>C5L3I3</accession>
<evidence type="ECO:0000256" key="7">
    <source>
        <dbReference type="PIRSR" id="PIRSR601577-1"/>
    </source>
</evidence>
<dbReference type="GO" id="GO:0007155">
    <property type="term" value="P:cell adhesion"/>
    <property type="evidence" value="ECO:0007669"/>
    <property type="project" value="InterPro"/>
</dbReference>
<dbReference type="AlphaFoldDB" id="C5L3I3"/>
<dbReference type="Gene3D" id="3.10.170.20">
    <property type="match status" value="1"/>
</dbReference>
<keyword evidence="2" id="KW-0645">Protease</keyword>
<comment type="similarity">
    <text evidence="1">Belongs to the peptidase M8 family.</text>
</comment>
<evidence type="ECO:0000256" key="3">
    <source>
        <dbReference type="ARBA" id="ARBA00022723"/>
    </source>
</evidence>
<proteinExistence type="inferred from homology"/>
<organism evidence="11">
    <name type="scientific">Perkinsus marinus (strain ATCC 50983 / TXsc)</name>
    <dbReference type="NCBI Taxonomy" id="423536"/>
    <lineage>
        <taxon>Eukaryota</taxon>
        <taxon>Sar</taxon>
        <taxon>Alveolata</taxon>
        <taxon>Perkinsozoa</taxon>
        <taxon>Perkinsea</taxon>
        <taxon>Perkinsida</taxon>
        <taxon>Perkinsidae</taxon>
        <taxon>Perkinsus</taxon>
    </lineage>
</organism>
<reference evidence="10 11" key="1">
    <citation type="submission" date="2008-07" db="EMBL/GenBank/DDBJ databases">
        <authorList>
            <person name="El-Sayed N."/>
            <person name="Caler E."/>
            <person name="Inman J."/>
            <person name="Amedeo P."/>
            <person name="Hass B."/>
            <person name="Wortman J."/>
        </authorList>
    </citation>
    <scope>NUCLEOTIDE SEQUENCE [LARGE SCALE GENOMIC DNA]</scope>
    <source>
        <strain evidence="11">ATCC 50983 / TXsc</strain>
    </source>
</reference>
<feature type="binding site" evidence="8">
    <location>
        <position position="251"/>
    </location>
    <ligand>
        <name>Zn(2+)</name>
        <dbReference type="ChEBI" id="CHEBI:29105"/>
        <note>catalytic</note>
    </ligand>
</feature>
<feature type="chain" id="PRO_5002954249" description="Leishmanolysin-like peptidase" evidence="9">
    <location>
        <begin position="26"/>
        <end position="455"/>
    </location>
</feature>
<dbReference type="Pfam" id="PF01457">
    <property type="entry name" value="Peptidase_M8"/>
    <property type="match status" value="1"/>
</dbReference>
<feature type="active site" evidence="7">
    <location>
        <position position="252"/>
    </location>
</feature>
<sequence>MTVLCHCSAALALVAITTLTVPARGWESEVPPDDYLVSPVQYGHGRRLGESGGTCEASIEGVPWEPLRLGVHFIDLEADLPDKPMRDFIRSEAVPRAVAFWQKTLMVRRAQAPVRAARSCGSRWPHGVCYSVYYKGGGASCGYINGTAIMIPDEYLDELTTFKECYGDDTCGYPTVYPAGEGYSDVDMVILVTAKHDSACGINGNGVIAFALSCQRDQCDRPTFGLVNVCPQMINVDSEYAKDNLVGTMTHELAHALVFSAYKYPLFRYADGSPRVPRNPDTAGVLRPYGTRGSCVFKIVTPKVVEKARDYFDCPTLDGMEIENQSPRQGCHVLESHWEQRLLEGELMVPIANFGYHFMSEITLALFEDSGWYLPDYSMATKMHKGMFFGYKQGCSFAMDKCINSESEATFEVGKKKTSHFCGAADDDEDRCSLDLKTKVRCSVKHEKAPLSQYE</sequence>
<keyword evidence="9" id="KW-0732">Signal</keyword>
<evidence type="ECO:0000313" key="10">
    <source>
        <dbReference type="EMBL" id="EER08562.1"/>
    </source>
</evidence>
<dbReference type="EMBL" id="GG678922">
    <property type="protein sequence ID" value="EER08562.1"/>
    <property type="molecule type" value="Genomic_DNA"/>
</dbReference>
<dbReference type="Proteomes" id="UP000007800">
    <property type="component" value="Unassembled WGS sequence"/>
</dbReference>
<dbReference type="GO" id="GO:0016020">
    <property type="term" value="C:membrane"/>
    <property type="evidence" value="ECO:0007669"/>
    <property type="project" value="InterPro"/>
</dbReference>
<evidence type="ECO:0000256" key="4">
    <source>
        <dbReference type="ARBA" id="ARBA00022801"/>
    </source>
</evidence>
<protein>
    <recommendedName>
        <fullName evidence="12">Leishmanolysin-like peptidase</fullName>
    </recommendedName>
</protein>
<dbReference type="GeneID" id="9042174"/>
<keyword evidence="6 8" id="KW-0482">Metalloprotease</keyword>
<evidence type="ECO:0000256" key="2">
    <source>
        <dbReference type="ARBA" id="ARBA00022670"/>
    </source>
</evidence>
<evidence type="ECO:0000256" key="6">
    <source>
        <dbReference type="ARBA" id="ARBA00023049"/>
    </source>
</evidence>
<dbReference type="GO" id="GO:0004222">
    <property type="term" value="F:metalloendopeptidase activity"/>
    <property type="evidence" value="ECO:0007669"/>
    <property type="project" value="InterPro"/>
</dbReference>
<comment type="cofactor">
    <cofactor evidence="8">
        <name>Zn(2+)</name>
        <dbReference type="ChEBI" id="CHEBI:29105"/>
    </cofactor>
    <text evidence="8">Binds 1 zinc ion per subunit.</text>
</comment>
<dbReference type="PANTHER" id="PTHR10942">
    <property type="entry name" value="LEISHMANOLYSIN-LIKE PEPTIDASE"/>
    <property type="match status" value="1"/>
</dbReference>
<dbReference type="PANTHER" id="PTHR10942:SF0">
    <property type="entry name" value="LEISHMANOLYSIN-LIKE PEPTIDASE"/>
    <property type="match status" value="1"/>
</dbReference>
<keyword evidence="11" id="KW-1185">Reference proteome</keyword>
<dbReference type="SUPFAM" id="SSF55486">
    <property type="entry name" value="Metalloproteases ('zincins'), catalytic domain"/>
    <property type="match status" value="1"/>
</dbReference>
<keyword evidence="5 8" id="KW-0862">Zinc</keyword>
<dbReference type="GO" id="GO:0006508">
    <property type="term" value="P:proteolysis"/>
    <property type="evidence" value="ECO:0007669"/>
    <property type="project" value="UniProtKB-KW"/>
</dbReference>
<feature type="binding site" evidence="8">
    <location>
        <position position="255"/>
    </location>
    <ligand>
        <name>Zn(2+)</name>
        <dbReference type="ChEBI" id="CHEBI:29105"/>
        <note>catalytic</note>
    </ligand>
</feature>
<evidence type="ECO:0000256" key="9">
    <source>
        <dbReference type="SAM" id="SignalP"/>
    </source>
</evidence>
<name>C5L3I3_PERM5</name>
<dbReference type="GO" id="GO:0046872">
    <property type="term" value="F:metal ion binding"/>
    <property type="evidence" value="ECO:0007669"/>
    <property type="project" value="UniProtKB-KW"/>
</dbReference>
<feature type="signal peptide" evidence="9">
    <location>
        <begin position="1"/>
        <end position="25"/>
    </location>
</feature>
<dbReference type="OrthoDB" id="527990at2759"/>